<sequence length="158" mass="17922">MNNSIDFYHILWYILVYQKADNSDISGKDGQSEMPEIYLFGVSPMEDDESDRISDHFTAMPMHRNDSVFIVPASIAVGIPDEKMMPFVRIEGSIEMSDKELVAIADYFNEIIDVSIRFSWGPMVFREKGKGFGEIAIQEASNKMCEVLRTIGCCHGDH</sequence>
<dbReference type="KEGG" id="bbgw:UT28_C0001G0002"/>
<gene>
    <name evidence="1" type="ORF">UT28_C0001G0002</name>
</gene>
<protein>
    <submittedName>
        <fullName evidence="1">Uncharacterized protein</fullName>
    </submittedName>
</protein>
<accession>A0A0G4B1I9</accession>
<dbReference type="EMBL" id="CP011213">
    <property type="protein sequence ID" value="AKM81821.1"/>
    <property type="molecule type" value="Genomic_DNA"/>
</dbReference>
<reference evidence="1 2" key="1">
    <citation type="journal article" date="2015" name="Nature">
        <title>rRNA introns, odd ribosomes, and small enigmatic genomes across a large radiation of phyla.</title>
        <authorList>
            <person name="Brown C.T."/>
            <person name="Hug L.A."/>
            <person name="Thomas B.C."/>
            <person name="Sharon I."/>
            <person name="Castelle C.J."/>
            <person name="Singh A."/>
            <person name="Wilkins M.J."/>
            <person name="Williams K.H."/>
            <person name="Banfield J.F."/>
        </authorList>
    </citation>
    <scope>NUCLEOTIDE SEQUENCE [LARGE SCALE GENOMIC DNA]</scope>
</reference>
<dbReference type="AlphaFoldDB" id="A0A0G4B1I9"/>
<evidence type="ECO:0000313" key="1">
    <source>
        <dbReference type="EMBL" id="AKM81821.1"/>
    </source>
</evidence>
<proteinExistence type="predicted"/>
<dbReference type="STRING" id="1618337.UT28_C0001G0002"/>
<evidence type="ECO:0000313" key="2">
    <source>
        <dbReference type="Proteomes" id="UP000035648"/>
    </source>
</evidence>
<name>A0A0G4B1I9_9BACT</name>
<dbReference type="Proteomes" id="UP000035648">
    <property type="component" value="Chromosome"/>
</dbReference>
<organism evidence="1 2">
    <name type="scientific">Berkelbacteria bacterium GW2011_GWE1_39_12</name>
    <dbReference type="NCBI Taxonomy" id="1618337"/>
    <lineage>
        <taxon>Bacteria</taxon>
        <taxon>Candidatus Berkelbacteria</taxon>
    </lineage>
</organism>